<evidence type="ECO:0000313" key="1">
    <source>
        <dbReference type="Proteomes" id="UP000504635"/>
    </source>
</evidence>
<name>A0A6J2YD67_SITOR</name>
<keyword evidence="1" id="KW-1185">Reference proteome</keyword>
<accession>A0A6J2YD67</accession>
<protein>
    <submittedName>
        <fullName evidence="2">Uncharacterized protein LOC115885938</fullName>
    </submittedName>
</protein>
<proteinExistence type="predicted"/>
<sequence>MISSVSVLLKTKSFSAAGKKRLVPGKMLGKFLFFTVAFLGILNQSCATPLTKEISLSSIQPKNTDLAELILKQLIAEPKQTLASLAQLFATNENPQVSDILDIINLNFQSRMFVLNGDYIELNPLALNQFLSSKSSDLVKVLFPQDPIRQLMAQGVLQVPLQKAVEDALPEIEAKRIPVERITSLYPVQDRSLLTRDSIIDEIYSAIISSIQNALCETVVDFLVDEIENIIDSISSILSSLEDTNITFIDDLVDEAQSILSNVSSYVSSTLSELATDYCTNITISRKRRDLMEVEGREIELYDLEKSVHVVKRDTALINILLALSDVIGSFLVSTLNSILKALAGWLISYIESIIDSFLEDTVLSAIESVIDVILSTS</sequence>
<organism evidence="1 2">
    <name type="scientific">Sitophilus oryzae</name>
    <name type="common">Rice weevil</name>
    <name type="synonym">Curculio oryzae</name>
    <dbReference type="NCBI Taxonomy" id="7048"/>
    <lineage>
        <taxon>Eukaryota</taxon>
        <taxon>Metazoa</taxon>
        <taxon>Ecdysozoa</taxon>
        <taxon>Arthropoda</taxon>
        <taxon>Hexapoda</taxon>
        <taxon>Insecta</taxon>
        <taxon>Pterygota</taxon>
        <taxon>Neoptera</taxon>
        <taxon>Endopterygota</taxon>
        <taxon>Coleoptera</taxon>
        <taxon>Polyphaga</taxon>
        <taxon>Cucujiformia</taxon>
        <taxon>Curculionidae</taxon>
        <taxon>Dryophthorinae</taxon>
        <taxon>Sitophilus</taxon>
    </lineage>
</organism>
<dbReference type="Proteomes" id="UP000504635">
    <property type="component" value="Unplaced"/>
</dbReference>
<gene>
    <name evidence="2" type="primary">LOC115885938</name>
</gene>
<dbReference type="GeneID" id="115885938"/>
<dbReference type="AlphaFoldDB" id="A0A6J2YD67"/>
<evidence type="ECO:0000313" key="2">
    <source>
        <dbReference type="RefSeq" id="XP_030760830.1"/>
    </source>
</evidence>
<dbReference type="OrthoDB" id="10679828at2759"/>
<dbReference type="InParanoid" id="A0A6J2YD67"/>
<reference evidence="2" key="1">
    <citation type="submission" date="2025-08" db="UniProtKB">
        <authorList>
            <consortium name="RefSeq"/>
        </authorList>
    </citation>
    <scope>IDENTIFICATION</scope>
    <source>
        <tissue evidence="2">Gonads</tissue>
    </source>
</reference>
<dbReference type="RefSeq" id="XP_030760830.1">
    <property type="nucleotide sequence ID" value="XM_030904970.1"/>
</dbReference>
<dbReference type="KEGG" id="soy:115885938"/>